<dbReference type="SUPFAM" id="SSF110849">
    <property type="entry name" value="ParB/Sulfiredoxin"/>
    <property type="match status" value="1"/>
</dbReference>
<reference evidence="3" key="1">
    <citation type="journal article" date="2021" name="Proc. Natl. Acad. Sci. U.S.A.">
        <title>A Catalog of Tens of Thousands of Viruses from Human Metagenomes Reveals Hidden Associations with Chronic Diseases.</title>
        <authorList>
            <person name="Tisza M.J."/>
            <person name="Buck C.B."/>
        </authorList>
    </citation>
    <scope>NUCLEOTIDE SEQUENCE</scope>
    <source>
        <strain evidence="3">Ct5xZ3</strain>
    </source>
</reference>
<dbReference type="EMBL" id="BK057794">
    <property type="protein sequence ID" value="DAE92093.1"/>
    <property type="molecule type" value="Genomic_DNA"/>
</dbReference>
<feature type="region of interest" description="Disordered" evidence="1">
    <location>
        <begin position="127"/>
        <end position="159"/>
    </location>
</feature>
<name>A0A8S5RS66_9CAUD</name>
<sequence length="205" mass="23089">MIIETIRLEDLHESPFNPRVKLTPDSKEYKSIAASIREFGMVEPLVVNRHNMNVIGGHQRLQVLRDSGVEETECVMIDESDPVKEKALCVALNKIKGDWDMDKLAELLSDDEVSVFPTGFEEGEVDLSKYLDTDPEDIPVEDSEESTDDPEEDEGSESTTVIKIGTFKFTVTATEYQELLNSIRDSGIFDAEGMKAEMVRRILND</sequence>
<proteinExistence type="predicted"/>
<dbReference type="Gene3D" id="3.90.1530.10">
    <property type="entry name" value="Conserved hypothetical protein from pyrococcus furiosus pfu- 392566-001, ParB domain"/>
    <property type="match status" value="1"/>
</dbReference>
<dbReference type="InterPro" id="IPR003115">
    <property type="entry name" value="ParB_N"/>
</dbReference>
<protein>
    <submittedName>
        <fullName evidence="3">ParB protein</fullName>
    </submittedName>
</protein>
<evidence type="ECO:0000313" key="3">
    <source>
        <dbReference type="EMBL" id="DAE92093.1"/>
    </source>
</evidence>
<accession>A0A8S5RS66</accession>
<evidence type="ECO:0000259" key="2">
    <source>
        <dbReference type="SMART" id="SM00470"/>
    </source>
</evidence>
<evidence type="ECO:0000256" key="1">
    <source>
        <dbReference type="SAM" id="MobiDB-lite"/>
    </source>
</evidence>
<dbReference type="Pfam" id="PF02195">
    <property type="entry name" value="ParB_N"/>
    <property type="match status" value="1"/>
</dbReference>
<dbReference type="SMART" id="SM00470">
    <property type="entry name" value="ParB"/>
    <property type="match status" value="1"/>
</dbReference>
<dbReference type="CDD" id="cd16401">
    <property type="entry name" value="ParB_N_like_MT"/>
    <property type="match status" value="1"/>
</dbReference>
<feature type="domain" description="ParB-like N-terminal" evidence="2">
    <location>
        <begin position="4"/>
        <end position="94"/>
    </location>
</feature>
<organism evidence="3">
    <name type="scientific">Myoviridae sp. ct5xZ3</name>
    <dbReference type="NCBI Taxonomy" id="2827601"/>
    <lineage>
        <taxon>Viruses</taxon>
        <taxon>Duplodnaviria</taxon>
        <taxon>Heunggongvirae</taxon>
        <taxon>Uroviricota</taxon>
        <taxon>Caudoviricetes</taxon>
    </lineage>
</organism>
<feature type="compositionally biased region" description="Acidic residues" evidence="1">
    <location>
        <begin position="133"/>
        <end position="156"/>
    </location>
</feature>
<dbReference type="InterPro" id="IPR036086">
    <property type="entry name" value="ParB/Sulfiredoxin_sf"/>
</dbReference>